<gene>
    <name evidence="4" type="ORF">H6G48_04210</name>
</gene>
<dbReference type="SUPFAM" id="SSF141066">
    <property type="entry name" value="ICP-like"/>
    <property type="match status" value="1"/>
</dbReference>
<dbReference type="PANTHER" id="PTHR36530:SF1">
    <property type="entry name" value="AMOEBIASIN-1"/>
    <property type="match status" value="1"/>
</dbReference>
<dbReference type="Pfam" id="PF09394">
    <property type="entry name" value="Inhibitor_I42"/>
    <property type="match status" value="1"/>
</dbReference>
<dbReference type="Gene3D" id="2.60.40.2020">
    <property type="match status" value="1"/>
</dbReference>
<proteinExistence type="predicted"/>
<dbReference type="InterPro" id="IPR018990">
    <property type="entry name" value="Prot_inh_I42_chagasin"/>
</dbReference>
<evidence type="ECO:0000256" key="2">
    <source>
        <dbReference type="ARBA" id="ARBA00022704"/>
    </source>
</evidence>
<dbReference type="PANTHER" id="PTHR36530">
    <property type="entry name" value="INHIBITOR OF CYSTEINE PEPTIDASE"/>
    <property type="match status" value="1"/>
</dbReference>
<name>A0ABR8HNA4_9CHRO</name>
<comment type="caution">
    <text evidence="4">The sequence shown here is derived from an EMBL/GenBank/DDBJ whole genome shotgun (WGS) entry which is preliminary data.</text>
</comment>
<accession>A0ABR8HNA4</accession>
<evidence type="ECO:0000259" key="3">
    <source>
        <dbReference type="Pfam" id="PF09394"/>
    </source>
</evidence>
<dbReference type="InterPro" id="IPR052781">
    <property type="entry name" value="Cys_protease_inhibitor_I42"/>
</dbReference>
<evidence type="ECO:0000256" key="1">
    <source>
        <dbReference type="ARBA" id="ARBA00022690"/>
    </source>
</evidence>
<keyword evidence="5" id="KW-1185">Reference proteome</keyword>
<dbReference type="InterPro" id="IPR036331">
    <property type="entry name" value="Chagasin-like_sf"/>
</dbReference>
<protein>
    <submittedName>
        <fullName evidence="4">Protease inhibitor I42 family protein</fullName>
    </submittedName>
</protein>
<sequence length="108" mass="11742">MSHSFTLQNNGSSTELSMGEVFDVVLAENPTTGYRWILDVSPSQAIVLVSDEFDEFTVSGEGIGTGGQRRFLLRAGHLGAFVITLRCCREWESATPPIKTFTLTGVVS</sequence>
<evidence type="ECO:0000313" key="5">
    <source>
        <dbReference type="Proteomes" id="UP000636187"/>
    </source>
</evidence>
<dbReference type="Proteomes" id="UP000636187">
    <property type="component" value="Unassembled WGS sequence"/>
</dbReference>
<organism evidence="4 5">
    <name type="scientific">Microcystis flos-aquae FACHB-1344</name>
    <dbReference type="NCBI Taxonomy" id="2692899"/>
    <lineage>
        <taxon>Bacteria</taxon>
        <taxon>Bacillati</taxon>
        <taxon>Cyanobacteriota</taxon>
        <taxon>Cyanophyceae</taxon>
        <taxon>Oscillatoriophycideae</taxon>
        <taxon>Chroococcales</taxon>
        <taxon>Microcystaceae</taxon>
        <taxon>Microcystis</taxon>
    </lineage>
</organism>
<reference evidence="4 5" key="1">
    <citation type="journal article" date="2020" name="ISME J.">
        <title>Comparative genomics reveals insights into cyanobacterial evolution and habitat adaptation.</title>
        <authorList>
            <person name="Chen M.Y."/>
            <person name="Teng W.K."/>
            <person name="Zhao L."/>
            <person name="Hu C.X."/>
            <person name="Zhou Y.K."/>
            <person name="Han B.P."/>
            <person name="Song L.R."/>
            <person name="Shu W.S."/>
        </authorList>
    </citation>
    <scope>NUCLEOTIDE SEQUENCE [LARGE SCALE GENOMIC DNA]</scope>
    <source>
        <strain evidence="4 5">FACHB-1344</strain>
    </source>
</reference>
<keyword evidence="2" id="KW-0789">Thiol protease inhibitor</keyword>
<dbReference type="GO" id="GO:0030414">
    <property type="term" value="F:peptidase inhibitor activity"/>
    <property type="evidence" value="ECO:0007669"/>
    <property type="project" value="UniProtKB-KW"/>
</dbReference>
<feature type="domain" description="Proteinase inhibitor I42 chagasin" evidence="3">
    <location>
        <begin position="16"/>
        <end position="104"/>
    </location>
</feature>
<evidence type="ECO:0000313" key="4">
    <source>
        <dbReference type="EMBL" id="MBD2620928.1"/>
    </source>
</evidence>
<keyword evidence="1 4" id="KW-0646">Protease inhibitor</keyword>
<dbReference type="EMBL" id="JACJSW010000058">
    <property type="protein sequence ID" value="MBD2620928.1"/>
    <property type="molecule type" value="Genomic_DNA"/>
</dbReference>